<evidence type="ECO:0000313" key="3">
    <source>
        <dbReference type="Proteomes" id="UP000016932"/>
    </source>
</evidence>
<dbReference type="Proteomes" id="UP000016932">
    <property type="component" value="Unassembled WGS sequence"/>
</dbReference>
<reference evidence="2 3" key="1">
    <citation type="journal article" date="2012" name="PLoS Pathog.">
        <title>Diverse lifestyles and strategies of plant pathogenesis encoded in the genomes of eighteen Dothideomycetes fungi.</title>
        <authorList>
            <person name="Ohm R.A."/>
            <person name="Feau N."/>
            <person name="Henrissat B."/>
            <person name="Schoch C.L."/>
            <person name="Horwitz B.A."/>
            <person name="Barry K.W."/>
            <person name="Condon B.J."/>
            <person name="Copeland A.C."/>
            <person name="Dhillon B."/>
            <person name="Glaser F."/>
            <person name="Hesse C.N."/>
            <person name="Kosti I."/>
            <person name="LaButti K."/>
            <person name="Lindquist E.A."/>
            <person name="Lucas S."/>
            <person name="Salamov A.A."/>
            <person name="Bradshaw R.E."/>
            <person name="Ciuffetti L."/>
            <person name="Hamelin R.C."/>
            <person name="Kema G.H.J."/>
            <person name="Lawrence C."/>
            <person name="Scott J.A."/>
            <person name="Spatafora J.W."/>
            <person name="Turgeon B.G."/>
            <person name="de Wit P.J.G.M."/>
            <person name="Zhong S."/>
            <person name="Goodwin S.B."/>
            <person name="Grigoriev I.V."/>
        </authorList>
    </citation>
    <scope>NUCLEOTIDE SEQUENCE [LARGE SCALE GENOMIC DNA]</scope>
    <source>
        <strain evidence="2 3">CIRAD86</strain>
    </source>
</reference>
<accession>M3AMH9</accession>
<dbReference type="RefSeq" id="XP_007930722.1">
    <property type="nucleotide sequence ID" value="XM_007932531.1"/>
</dbReference>
<dbReference type="OrthoDB" id="440424at2759"/>
<gene>
    <name evidence="2" type="ORF">MYCFIDRAFT_80745</name>
</gene>
<dbReference type="KEGG" id="pfj:MYCFIDRAFT_80745"/>
<dbReference type="VEuPathDB" id="FungiDB:MYCFIDRAFT_80745"/>
<feature type="region of interest" description="Disordered" evidence="1">
    <location>
        <begin position="79"/>
        <end position="120"/>
    </location>
</feature>
<dbReference type="GeneID" id="19341749"/>
<dbReference type="HOGENOM" id="CLU_1133999_0_0_1"/>
<sequence>MLPLPALLTAGSWSSLFAPFNTVYAPSQPSMKDILLGMTAIASTAFSDSPQTTPQWHGLGYCGSHGVIKLPPSVKARKVPMGCEDTASKSEDTETADSQHERAAEEPRNPSSVGLGDSPAPLHLPETSTLSKHLHDINWLKLSIQSTIQLVCPATIPFIAAANMLENGYDIYEKGFTRGNVFGLAVAGLVLFGPGGNELLSAAGFDKLSSEISVLSVRWCYACGWWICVGAGTRDEILRWSGTQI</sequence>
<dbReference type="AlphaFoldDB" id="M3AMH9"/>
<name>M3AMH9_PSEFD</name>
<protein>
    <submittedName>
        <fullName evidence="2">Uncharacterized protein</fullName>
    </submittedName>
</protein>
<organism evidence="2 3">
    <name type="scientific">Pseudocercospora fijiensis (strain CIRAD86)</name>
    <name type="common">Black leaf streak disease fungus</name>
    <name type="synonym">Mycosphaerella fijiensis</name>
    <dbReference type="NCBI Taxonomy" id="383855"/>
    <lineage>
        <taxon>Eukaryota</taxon>
        <taxon>Fungi</taxon>
        <taxon>Dikarya</taxon>
        <taxon>Ascomycota</taxon>
        <taxon>Pezizomycotina</taxon>
        <taxon>Dothideomycetes</taxon>
        <taxon>Dothideomycetidae</taxon>
        <taxon>Mycosphaerellales</taxon>
        <taxon>Mycosphaerellaceae</taxon>
        <taxon>Pseudocercospora</taxon>
    </lineage>
</organism>
<keyword evidence="3" id="KW-1185">Reference proteome</keyword>
<proteinExistence type="predicted"/>
<feature type="compositionally biased region" description="Basic and acidic residues" evidence="1">
    <location>
        <begin position="86"/>
        <end position="108"/>
    </location>
</feature>
<evidence type="ECO:0000256" key="1">
    <source>
        <dbReference type="SAM" id="MobiDB-lite"/>
    </source>
</evidence>
<dbReference type="EMBL" id="KB446563">
    <property type="protein sequence ID" value="EME78323.1"/>
    <property type="molecule type" value="Genomic_DNA"/>
</dbReference>
<evidence type="ECO:0000313" key="2">
    <source>
        <dbReference type="EMBL" id="EME78323.1"/>
    </source>
</evidence>